<proteinExistence type="predicted"/>
<name>A0A1J5NWR5_9ZZZZ</name>
<accession>A0A1J5NWR5</accession>
<evidence type="ECO:0000256" key="1">
    <source>
        <dbReference type="SAM" id="MobiDB-lite"/>
    </source>
</evidence>
<protein>
    <submittedName>
        <fullName evidence="2">Uncharacterized protein</fullName>
    </submittedName>
</protein>
<comment type="caution">
    <text evidence="2">The sequence shown here is derived from an EMBL/GenBank/DDBJ whole genome shotgun (WGS) entry which is preliminary data.</text>
</comment>
<feature type="region of interest" description="Disordered" evidence="1">
    <location>
        <begin position="1"/>
        <end position="26"/>
    </location>
</feature>
<evidence type="ECO:0000313" key="2">
    <source>
        <dbReference type="EMBL" id="OIQ63665.1"/>
    </source>
</evidence>
<sequence>MGVAQGGQKLHGSRQHQRKGIPARAGPLRVKRITMRATDDAIATQRLAGIDTATLDTQAQVHEAADRFSHRHHRVLRHHRHRFTKVTGNAARPGTGAVEQKARTHLQTGTRNQHKLLAVMHQIVDAGLFANVGPELGRRTRKRGRHQARIGVTILRTERAPHRTLAQPRVLRAQCFGTEYLQIHAKPPAAFPVSFE</sequence>
<gene>
    <name evidence="2" type="ORF">GALL_547940</name>
</gene>
<feature type="compositionally biased region" description="Basic residues" evidence="1">
    <location>
        <begin position="11"/>
        <end position="21"/>
    </location>
</feature>
<dbReference type="AlphaFoldDB" id="A0A1J5NWR5"/>
<reference evidence="2" key="1">
    <citation type="submission" date="2016-10" db="EMBL/GenBank/DDBJ databases">
        <title>Sequence of Gallionella enrichment culture.</title>
        <authorList>
            <person name="Poehlein A."/>
            <person name="Muehling M."/>
            <person name="Daniel R."/>
        </authorList>
    </citation>
    <scope>NUCLEOTIDE SEQUENCE</scope>
</reference>
<organism evidence="2">
    <name type="scientific">mine drainage metagenome</name>
    <dbReference type="NCBI Taxonomy" id="410659"/>
    <lineage>
        <taxon>unclassified sequences</taxon>
        <taxon>metagenomes</taxon>
        <taxon>ecological metagenomes</taxon>
    </lineage>
</organism>
<dbReference type="EMBL" id="MLJW01008807">
    <property type="protein sequence ID" value="OIQ63665.1"/>
    <property type="molecule type" value="Genomic_DNA"/>
</dbReference>